<dbReference type="Pfam" id="PF14479">
    <property type="entry name" value="HeLo"/>
    <property type="match status" value="1"/>
</dbReference>
<dbReference type="InterPro" id="IPR056884">
    <property type="entry name" value="NPHP3-like_N"/>
</dbReference>
<evidence type="ECO:0000313" key="5">
    <source>
        <dbReference type="Proteomes" id="UP001172673"/>
    </source>
</evidence>
<protein>
    <recommendedName>
        <fullName evidence="6">Prion-inhibition and propagation HeLo domain-containing protein</fullName>
    </recommendedName>
</protein>
<sequence length="382" mass="43593">MVAESASYSASASQIHPRCNIAEAAGLALGAVALIELFGTCIDLFDCIAIGRSFDHDSKILSVKLDVERALLLYWSEKIGLFKRDAEERFSQLKETPLIGKLLQEIHTLLSDGDRLRQQYGLEPIQDSDSRLKIVFSKLRIKALNEEVNHRKSLKSRSKDTPKDITPLKRTLWAIHDKNKFENLVQDLSYFVKSLVRLLPSVAVSGNKQMIQNDLEGVRDEEYLNLLTKATQSTQLYFTRLTRDRLDFLQTTTEKRILEALWFRTMDDRKEKVEDAHPETFHWALNPGHKMPWDSLPDFLESASGIYWIRGKPGCGKSTLMKYLFGEEKTSALLRAWAGGTSFTLASFFFWYYQEESHLVLAPKLVGLGIAFSHTAQAWLSR</sequence>
<dbReference type="AlphaFoldDB" id="A0AA38XLH4"/>
<dbReference type="EMBL" id="JAPDRK010000002">
    <property type="protein sequence ID" value="KAJ9615275.1"/>
    <property type="molecule type" value="Genomic_DNA"/>
</dbReference>
<keyword evidence="5" id="KW-1185">Reference proteome</keyword>
<dbReference type="Gene3D" id="1.20.120.1020">
    <property type="entry name" value="Prion-inhibition and propagation, HeLo domain"/>
    <property type="match status" value="1"/>
</dbReference>
<gene>
    <name evidence="4" type="ORF">H2200_001350</name>
</gene>
<evidence type="ECO:0000256" key="1">
    <source>
        <dbReference type="ARBA" id="ARBA00022737"/>
    </source>
</evidence>
<evidence type="ECO:0000259" key="2">
    <source>
        <dbReference type="Pfam" id="PF14479"/>
    </source>
</evidence>
<evidence type="ECO:0000259" key="3">
    <source>
        <dbReference type="Pfam" id="PF24883"/>
    </source>
</evidence>
<accession>A0AA38XLH4</accession>
<feature type="domain" description="Nephrocystin 3-like N-terminal" evidence="3">
    <location>
        <begin position="301"/>
        <end position="356"/>
    </location>
</feature>
<comment type="caution">
    <text evidence="4">The sequence shown here is derived from an EMBL/GenBank/DDBJ whole genome shotgun (WGS) entry which is preliminary data.</text>
</comment>
<dbReference type="PANTHER" id="PTHR10039:SF5">
    <property type="entry name" value="NACHT DOMAIN-CONTAINING PROTEIN"/>
    <property type="match status" value="1"/>
</dbReference>
<name>A0AA38XLH4_9EURO</name>
<dbReference type="InterPro" id="IPR038305">
    <property type="entry name" value="HeLo_sf"/>
</dbReference>
<dbReference type="PANTHER" id="PTHR10039">
    <property type="entry name" value="AMELOGENIN"/>
    <property type="match status" value="1"/>
</dbReference>
<reference evidence="4" key="1">
    <citation type="submission" date="2022-10" db="EMBL/GenBank/DDBJ databases">
        <title>Culturing micro-colonial fungi from biological soil crusts in the Mojave desert and describing Neophaeococcomyces mojavensis, and introducing the new genera and species Taxawa tesnikishii.</title>
        <authorList>
            <person name="Kurbessoian T."/>
            <person name="Stajich J.E."/>
        </authorList>
    </citation>
    <scope>NUCLEOTIDE SEQUENCE</scope>
    <source>
        <strain evidence="4">TK_41</strain>
    </source>
</reference>
<feature type="domain" description="Prion-inhibition and propagation HeLo" evidence="2">
    <location>
        <begin position="26"/>
        <end position="227"/>
    </location>
</feature>
<dbReference type="Proteomes" id="UP001172673">
    <property type="component" value="Unassembled WGS sequence"/>
</dbReference>
<evidence type="ECO:0008006" key="6">
    <source>
        <dbReference type="Google" id="ProtNLM"/>
    </source>
</evidence>
<proteinExistence type="predicted"/>
<dbReference type="Pfam" id="PF24883">
    <property type="entry name" value="NPHP3_N"/>
    <property type="match status" value="1"/>
</dbReference>
<evidence type="ECO:0000313" key="4">
    <source>
        <dbReference type="EMBL" id="KAJ9615275.1"/>
    </source>
</evidence>
<dbReference type="InterPro" id="IPR029498">
    <property type="entry name" value="HeLo_dom"/>
</dbReference>
<keyword evidence="1" id="KW-0677">Repeat</keyword>
<organism evidence="4 5">
    <name type="scientific">Cladophialophora chaetospira</name>
    <dbReference type="NCBI Taxonomy" id="386627"/>
    <lineage>
        <taxon>Eukaryota</taxon>
        <taxon>Fungi</taxon>
        <taxon>Dikarya</taxon>
        <taxon>Ascomycota</taxon>
        <taxon>Pezizomycotina</taxon>
        <taxon>Eurotiomycetes</taxon>
        <taxon>Chaetothyriomycetidae</taxon>
        <taxon>Chaetothyriales</taxon>
        <taxon>Herpotrichiellaceae</taxon>
        <taxon>Cladophialophora</taxon>
    </lineage>
</organism>